<keyword evidence="1" id="KW-1133">Transmembrane helix</keyword>
<dbReference type="PANTHER" id="PTHR33451:SF3">
    <property type="entry name" value="MALATE-2H(+)_NA(+)-LACTATE ANTIPORTER"/>
    <property type="match status" value="1"/>
</dbReference>
<accession>A0A380Q9G9</accession>
<evidence type="ECO:0000313" key="2">
    <source>
        <dbReference type="EMBL" id="SUP83105.1"/>
    </source>
</evidence>
<evidence type="ECO:0000256" key="1">
    <source>
        <dbReference type="SAM" id="Phobius"/>
    </source>
</evidence>
<keyword evidence="1" id="KW-0812">Transmembrane</keyword>
<proteinExistence type="predicted"/>
<gene>
    <name evidence="2" type="primary">nhaC</name>
    <name evidence="2" type="ORF">NCTC8580_02424</name>
</gene>
<dbReference type="PANTHER" id="PTHR33451">
    <property type="entry name" value="MALATE-2H(+)/NA(+)-LACTATE ANTIPORTER"/>
    <property type="match status" value="1"/>
</dbReference>
<evidence type="ECO:0000313" key="3">
    <source>
        <dbReference type="Proteomes" id="UP000255087"/>
    </source>
</evidence>
<feature type="transmembrane region" description="Helical" evidence="1">
    <location>
        <begin position="72"/>
        <end position="90"/>
    </location>
</feature>
<dbReference type="EMBL" id="UHJC01000001">
    <property type="protein sequence ID" value="SUP83105.1"/>
    <property type="molecule type" value="Genomic_DNA"/>
</dbReference>
<reference evidence="2 3" key="1">
    <citation type="submission" date="2018-06" db="EMBL/GenBank/DDBJ databases">
        <authorList>
            <consortium name="Pathogen Informatics"/>
            <person name="Doyle S."/>
        </authorList>
    </citation>
    <scope>NUCLEOTIDE SEQUENCE [LARGE SCALE GENOMIC DNA]</scope>
    <source>
        <strain evidence="2 3">NCTC8580</strain>
    </source>
</reference>
<sequence>MDNKKELSLGLALLPIVSMLTLLVVGYGQFGLRIEPLLLLSAGITAALAYWQGYRWDDIIESIVAKLAKAMPVILILVCIGGLIGTWMVSGTIPYMVYWGLKLISPQYILISAFLGAAWKTENILR</sequence>
<name>A0A380Q9G9_YERPU</name>
<feature type="transmembrane region" description="Helical" evidence="1">
    <location>
        <begin position="96"/>
        <end position="119"/>
    </location>
</feature>
<feature type="transmembrane region" description="Helical" evidence="1">
    <location>
        <begin position="7"/>
        <end position="28"/>
    </location>
</feature>
<protein>
    <submittedName>
        <fullName evidence="2">Na+/H+ antiporter NhaC</fullName>
    </submittedName>
</protein>
<organism evidence="2 3">
    <name type="scientific">Yersinia pseudotuberculosis</name>
    <dbReference type="NCBI Taxonomy" id="633"/>
    <lineage>
        <taxon>Bacteria</taxon>
        <taxon>Pseudomonadati</taxon>
        <taxon>Pseudomonadota</taxon>
        <taxon>Gammaproteobacteria</taxon>
        <taxon>Enterobacterales</taxon>
        <taxon>Yersiniaceae</taxon>
        <taxon>Yersinia</taxon>
    </lineage>
</organism>
<feature type="transmembrane region" description="Helical" evidence="1">
    <location>
        <begin position="34"/>
        <end position="51"/>
    </location>
</feature>
<dbReference type="Proteomes" id="UP000255087">
    <property type="component" value="Unassembled WGS sequence"/>
</dbReference>
<keyword evidence="1" id="KW-0472">Membrane</keyword>
<dbReference type="AlphaFoldDB" id="A0A380Q9G9"/>
<dbReference type="InterPro" id="IPR052180">
    <property type="entry name" value="NhaC_Na-H+_Antiporter"/>
</dbReference>